<evidence type="ECO:0000256" key="5">
    <source>
        <dbReference type="ARBA" id="ARBA00022776"/>
    </source>
</evidence>
<keyword evidence="1 12" id="KW-0963">Cytoplasm</keyword>
<dbReference type="InterPro" id="IPR041505">
    <property type="entry name" value="Dis3_CSD2"/>
</dbReference>
<dbReference type="PROSITE" id="PS01175">
    <property type="entry name" value="RIBONUCLEASE_II"/>
    <property type="match status" value="1"/>
</dbReference>
<dbReference type="InterPro" id="IPR012340">
    <property type="entry name" value="NA-bd_OB-fold"/>
</dbReference>
<dbReference type="InterPro" id="IPR050180">
    <property type="entry name" value="RNR_Ribonuclease"/>
</dbReference>
<gene>
    <name evidence="12" type="primary">dis3l2</name>
    <name evidence="15" type="ORF">CCH79_00011355</name>
</gene>
<dbReference type="Gene3D" id="2.40.50.140">
    <property type="entry name" value="Nucleic acid-binding proteins"/>
    <property type="match status" value="1"/>
</dbReference>
<comment type="subcellular location">
    <subcellularLocation>
        <location evidence="12">Cytoplasm</location>
    </subcellularLocation>
    <subcellularLocation>
        <location evidence="12">Cytoplasm</location>
        <location evidence="12">P-body</location>
    </subcellularLocation>
</comment>
<dbReference type="AlphaFoldDB" id="A0A315V3C6"/>
<dbReference type="GO" id="GO:1990074">
    <property type="term" value="P:polyuridylation-dependent mRNA catabolic process"/>
    <property type="evidence" value="ECO:0007669"/>
    <property type="project" value="UniProtKB-UniRule"/>
</dbReference>
<dbReference type="Gene3D" id="2.40.50.700">
    <property type="match status" value="1"/>
</dbReference>
<keyword evidence="4 12" id="KW-0479">Metal-binding</keyword>
<dbReference type="FunFam" id="2.40.50.140:FF:000177">
    <property type="entry name" value="DIS3-like exonuclease 2"/>
    <property type="match status" value="1"/>
</dbReference>
<keyword evidence="8 12" id="KW-0460">Magnesium</keyword>
<feature type="binding site" evidence="12">
    <location>
        <position position="757"/>
    </location>
    <ligand>
        <name>Mg(2+)</name>
        <dbReference type="ChEBI" id="CHEBI:18420"/>
    </ligand>
</feature>
<protein>
    <recommendedName>
        <fullName evidence="12">DIS3-like exonuclease 2</fullName>
        <ecNumber evidence="12">3.1.13.-</ecNumber>
    </recommendedName>
</protein>
<reference evidence="15 16" key="1">
    <citation type="journal article" date="2018" name="G3 (Bethesda)">
        <title>A High-Quality Reference Genome for the Invasive Mosquitofish Gambusia affinis Using a Chicago Library.</title>
        <authorList>
            <person name="Hoffberg S.L."/>
            <person name="Troendle N.J."/>
            <person name="Glenn T.C."/>
            <person name="Mahmud O."/>
            <person name="Louha S."/>
            <person name="Chalopin D."/>
            <person name="Bennetzen J.L."/>
            <person name="Mauricio R."/>
        </authorList>
    </citation>
    <scope>NUCLEOTIDE SEQUENCE [LARGE SCALE GENOMIC DNA]</scope>
    <source>
        <strain evidence="15">NE01/NJP1002.9</strain>
        <tissue evidence="15">Muscle</tissue>
    </source>
</reference>
<dbReference type="PANTHER" id="PTHR23355:SF9">
    <property type="entry name" value="DIS3-LIKE EXONUCLEASE 2"/>
    <property type="match status" value="1"/>
</dbReference>
<dbReference type="GO" id="GO:0008266">
    <property type="term" value="F:poly(U) RNA binding"/>
    <property type="evidence" value="ECO:0007669"/>
    <property type="project" value="UniProtKB-ARBA"/>
</dbReference>
<keyword evidence="7 12" id="KW-0269">Exonuclease</keyword>
<feature type="compositionally biased region" description="Basic and acidic residues" evidence="13">
    <location>
        <begin position="364"/>
        <end position="375"/>
    </location>
</feature>
<dbReference type="GO" id="GO:0000932">
    <property type="term" value="C:P-body"/>
    <property type="evidence" value="ECO:0007669"/>
    <property type="project" value="UniProtKB-SubCell"/>
</dbReference>
<dbReference type="GO" id="GO:0000956">
    <property type="term" value="P:nuclear-transcribed mRNA catabolic process"/>
    <property type="evidence" value="ECO:0007669"/>
    <property type="project" value="UniProtKB-UniRule"/>
</dbReference>
<evidence type="ECO:0000256" key="3">
    <source>
        <dbReference type="ARBA" id="ARBA00022722"/>
    </source>
</evidence>
<evidence type="ECO:0000256" key="1">
    <source>
        <dbReference type="ARBA" id="ARBA00022490"/>
    </source>
</evidence>
<dbReference type="SMART" id="SM00955">
    <property type="entry name" value="RNB"/>
    <property type="match status" value="1"/>
</dbReference>
<evidence type="ECO:0000313" key="16">
    <source>
        <dbReference type="Proteomes" id="UP000250572"/>
    </source>
</evidence>
<keyword evidence="5 12" id="KW-0498">Mitosis</keyword>
<feature type="compositionally biased region" description="Polar residues" evidence="13">
    <location>
        <begin position="338"/>
        <end position="348"/>
    </location>
</feature>
<feature type="compositionally biased region" description="Basic and acidic residues" evidence="13">
    <location>
        <begin position="262"/>
        <end position="287"/>
    </location>
</feature>
<feature type="domain" description="RNB" evidence="14">
    <location>
        <begin position="745"/>
        <end position="1095"/>
    </location>
</feature>
<keyword evidence="12" id="KW-0464">Manganese</keyword>
<feature type="region of interest" description="Disordered" evidence="13">
    <location>
        <begin position="499"/>
        <end position="549"/>
    </location>
</feature>
<dbReference type="Gene3D" id="2.40.50.690">
    <property type="match status" value="1"/>
</dbReference>
<keyword evidence="16" id="KW-1185">Reference proteome</keyword>
<dbReference type="FunFam" id="2.40.50.690:FF:000003">
    <property type="entry name" value="DIS3-like exonuclease 2"/>
    <property type="match status" value="1"/>
</dbReference>
<dbReference type="InterPro" id="IPR041093">
    <property type="entry name" value="Dis3l2-like_C"/>
</dbReference>
<feature type="compositionally biased region" description="Polar residues" evidence="13">
    <location>
        <begin position="381"/>
        <end position="394"/>
    </location>
</feature>
<dbReference type="InterPro" id="IPR001900">
    <property type="entry name" value="RNase_II/R"/>
</dbReference>
<dbReference type="InterPro" id="IPR028591">
    <property type="entry name" value="DIS3L2"/>
</dbReference>
<comment type="function">
    <text evidence="11">3'-5'-exoribonuclease that specifically recognizes RNAs polyuridylated at their 3' end and mediates their degradation. Component of an exosome-independent RNA degradation pathway that mediates degradation of both mRNAs and miRNAs that have been polyuridylated by a terminal uridylyltransferase, such as ZCCHC11/TUT4. Mediates degradation of cytoplasmic mRNAs that have been deadenylated and subsequently uridylated at their 3'. Mediates degradation of uridylated pre-let-7 miRNAs, contributing to the maintenance of embryonic stem (ES) cells. Essential for correct mitosis, and negatively regulates cell proliferation.</text>
</comment>
<evidence type="ECO:0000256" key="6">
    <source>
        <dbReference type="ARBA" id="ARBA00022801"/>
    </source>
</evidence>
<feature type="site" description="Important for catalytic activity" evidence="12">
    <location>
        <position position="765"/>
    </location>
</feature>
<comment type="caution">
    <text evidence="15">The sequence shown here is derived from an EMBL/GenBank/DDBJ whole genome shotgun (WGS) entry which is preliminary data.</text>
</comment>
<feature type="region of interest" description="Disordered" evidence="13">
    <location>
        <begin position="262"/>
        <end position="408"/>
    </location>
</feature>
<evidence type="ECO:0000259" key="14">
    <source>
        <dbReference type="SMART" id="SM00955"/>
    </source>
</evidence>
<dbReference type="PANTHER" id="PTHR23355">
    <property type="entry name" value="RIBONUCLEASE"/>
    <property type="match status" value="1"/>
</dbReference>
<dbReference type="GO" id="GO:0000287">
    <property type="term" value="F:magnesium ion binding"/>
    <property type="evidence" value="ECO:0007669"/>
    <property type="project" value="UniProtKB-ARBA"/>
</dbReference>
<comment type="domain">
    <text evidence="12">Specifically recognizes and binds polyuridylated RNAs via 3 RNA-binding regions (named U-zone 1, U-zone 2 and U-zone 3) that form an open funnel on one face of the catalytic domain, allowing RNA to navigate a path to the active site.</text>
</comment>
<evidence type="ECO:0000256" key="10">
    <source>
        <dbReference type="ARBA" id="ARBA00023306"/>
    </source>
</evidence>
<evidence type="ECO:0000256" key="4">
    <source>
        <dbReference type="ARBA" id="ARBA00022723"/>
    </source>
</evidence>
<evidence type="ECO:0000256" key="11">
    <source>
        <dbReference type="ARBA" id="ARBA00056476"/>
    </source>
</evidence>
<accession>A0A315V3C6</accession>
<dbReference type="EMBL" id="NHOQ01002364">
    <property type="protein sequence ID" value="PWA17552.1"/>
    <property type="molecule type" value="Genomic_DNA"/>
</dbReference>
<keyword evidence="6 12" id="KW-0378">Hydrolase</keyword>
<evidence type="ECO:0000256" key="2">
    <source>
        <dbReference type="ARBA" id="ARBA00022618"/>
    </source>
</evidence>
<name>A0A315V3C6_GAMAF</name>
<evidence type="ECO:0000256" key="7">
    <source>
        <dbReference type="ARBA" id="ARBA00022839"/>
    </source>
</evidence>
<evidence type="ECO:0000256" key="13">
    <source>
        <dbReference type="SAM" id="MobiDB-lite"/>
    </source>
</evidence>
<feature type="region of interest" description="Disordered" evidence="13">
    <location>
        <begin position="151"/>
        <end position="173"/>
    </location>
</feature>
<dbReference type="Pfam" id="PF00773">
    <property type="entry name" value="RNB"/>
    <property type="match status" value="1"/>
</dbReference>
<dbReference type="Pfam" id="PF17849">
    <property type="entry name" value="OB_Dis3"/>
    <property type="match status" value="1"/>
</dbReference>
<evidence type="ECO:0000256" key="12">
    <source>
        <dbReference type="HAMAP-Rule" id="MF_03045"/>
    </source>
</evidence>
<dbReference type="FunFam" id="2.40.50.700:FF:000003">
    <property type="entry name" value="DIS3-like exonuclease 2"/>
    <property type="match status" value="1"/>
</dbReference>
<dbReference type="EC" id="3.1.13.-" evidence="12"/>
<proteinExistence type="inferred from homology"/>
<evidence type="ECO:0000313" key="15">
    <source>
        <dbReference type="EMBL" id="PWA17552.1"/>
    </source>
</evidence>
<keyword evidence="3 12" id="KW-0540">Nuclease</keyword>
<dbReference type="GO" id="GO:0051301">
    <property type="term" value="P:cell division"/>
    <property type="evidence" value="ECO:0007669"/>
    <property type="project" value="UniProtKB-KW"/>
</dbReference>
<comment type="cofactor">
    <cofactor evidence="12">
        <name>Mg(2+)</name>
        <dbReference type="ChEBI" id="CHEBI:18420"/>
    </cofactor>
    <cofactor evidence="12">
        <name>Mn(2+)</name>
        <dbReference type="ChEBI" id="CHEBI:29035"/>
    </cofactor>
</comment>
<evidence type="ECO:0000256" key="8">
    <source>
        <dbReference type="ARBA" id="ARBA00022842"/>
    </source>
</evidence>
<evidence type="ECO:0000256" key="9">
    <source>
        <dbReference type="ARBA" id="ARBA00022884"/>
    </source>
</evidence>
<dbReference type="InterPro" id="IPR022966">
    <property type="entry name" value="RNase_II/R_CS"/>
</dbReference>
<organism evidence="15 16">
    <name type="scientific">Gambusia affinis</name>
    <name type="common">Western mosquitofish</name>
    <name type="synonym">Heterandria affinis</name>
    <dbReference type="NCBI Taxonomy" id="33528"/>
    <lineage>
        <taxon>Eukaryota</taxon>
        <taxon>Metazoa</taxon>
        <taxon>Chordata</taxon>
        <taxon>Craniata</taxon>
        <taxon>Vertebrata</taxon>
        <taxon>Euteleostomi</taxon>
        <taxon>Actinopterygii</taxon>
        <taxon>Neopterygii</taxon>
        <taxon>Teleostei</taxon>
        <taxon>Neoteleostei</taxon>
        <taxon>Acanthomorphata</taxon>
        <taxon>Ovalentaria</taxon>
        <taxon>Atherinomorphae</taxon>
        <taxon>Cyprinodontiformes</taxon>
        <taxon>Poeciliidae</taxon>
        <taxon>Poeciliinae</taxon>
        <taxon>Gambusia</taxon>
    </lineage>
</organism>
<dbReference type="Pfam" id="PF17877">
    <property type="entry name" value="Dis3l2_C_term"/>
    <property type="match status" value="1"/>
</dbReference>
<feature type="binding site" evidence="12">
    <location>
        <position position="766"/>
    </location>
    <ligand>
        <name>Mg(2+)</name>
        <dbReference type="ChEBI" id="CHEBI:18420"/>
    </ligand>
</feature>
<dbReference type="GO" id="GO:0010587">
    <property type="term" value="P:miRNA catabolic process"/>
    <property type="evidence" value="ECO:0007669"/>
    <property type="project" value="UniProtKB-UniRule"/>
</dbReference>
<comment type="function">
    <text evidence="12">3'-5'-exoribonuclease that specifically recognizes RNAs polyuridylated at their 3' end and mediates their degradation. Component of an exosome-independent RNA degradation pathway that mediates degradation of both mRNAs and miRNAs that have been polyuridylated by a terminal uridylyltransferase. Essential for correct mitosis, and negatively regulates cell proliferation.</text>
</comment>
<dbReference type="HAMAP" id="MF_03045">
    <property type="entry name" value="DIS3L2"/>
    <property type="match status" value="1"/>
</dbReference>
<dbReference type="STRING" id="33528.ENSGAFP00000017535"/>
<dbReference type="SUPFAM" id="SSF50249">
    <property type="entry name" value="Nucleic acid-binding proteins"/>
    <property type="match status" value="2"/>
</dbReference>
<keyword evidence="10 12" id="KW-0131">Cell cycle</keyword>
<keyword evidence="2 12" id="KW-0132">Cell division</keyword>
<dbReference type="InterPro" id="IPR033771">
    <property type="entry name" value="Rrp44_CSD1"/>
</dbReference>
<sequence length="1240" mass="139306">MLSVAHGVCARACRVRCVVVSQRASAGEVGGAWEHTGSCPVLSGDRFPEGEDRRRLLLCCLPWLDKYLMGICCFICMRSNLGPYERNTCRGGCSFTHVLPEVLLALLRRGEEHIPCSCNALFSCTQKPCFSGASVQKSPFKDCLMDPAQQANKAKRNRGMRRSQNQSVTPPPKDAYARLLSQHRSSMFASYLAQYAQDSLTQKEANDSSASLQGHSDRLNLPQQKKDHVLIEFPDSSDFSLSSSKNKGEESSLSLYMEKLSSHCDQQDCERKPGVNERQRRDQRRDTTTSQDGDIESGEELACSRSNGPKKHQKQQKKTDGPNKNAAPKAAEVYAGPQTPTMNAGASEQEQEKGRKSKKKTQPKKPEEEKNREAVLKLSADPQTQSPKPKQGVNSLGAKGKNKGDGRSKKQVFESYMSLEEVSHGLKRGELYQGQLRINPKNYNEAFIPSPVSSNANLFIDDMRDIFLDGVVARNRALNGDIVVIQILPREQWKVVKSDTDCDSTSESDTQTEHVLRTAQKSAGHGPSPNVRAEDQSSDPEELLRKRPDVSCADTGTVEKWDHVQISCSKRNNVKACTKTLGNIWKILQHPEPTLTSSKRQRKYVGIPTLASFFVVYIVERKHSRAVTGHLKFLPDKPFAMFSPVDHRVPRINVKLDDCPAEFRTNPGDFAKTLLICQITDWAADSNFAEGRLAKTLGQAGEIEPETEGIMIEYNVDFSEFPQEVLDCLPKTLPWTIPPEEIEKRRDLRKECVFTIDPATARDLDDALSCKQLPDGNFEVGVHIADVSYFVKEGTSLDNMASQRATSVYLVQMVVPMLPRLLCEELCSLNPLTDRLTFSVIWKLTPEGKILDEWFGRSVVHSCVKLSYDDAQRLIEAPERLFPPDELPPIDAEHTVDEIHQAVLHLHSIAKNLRAQRFLGGALRLDQPKLSFTLDKETMTPQGCYIYEYRDCNKLVEEFMLLANMATATHIYRAFPTLALLRRHPPPKAKLVKELEVLCNQLGLNMDFTSAGTIHKSLCAIYGDDEYSVYRRQVLNNMCSRPMQLALYFCTGTRLQREHFQHYALNVPLYTHFTSPIRRYPDIIVHRLLAASLNLGPPLGLSTEEVQIRALHCNDKKTLSKKVQELSSELYFGVFVKECGPLESKAMVMGVLDKSFDVLVIQYGVQKRIYCKSIAGLDSYRYRKAEKVPQLVLVWTNDDEEGSPVEQVISIFSVVDVQLKADAVPLKYSALLRRPENIAS</sequence>
<dbReference type="Pfam" id="PF17216">
    <property type="entry name" value="Rrp44_CSD1"/>
    <property type="match status" value="1"/>
</dbReference>
<keyword evidence="9 12" id="KW-0694">RNA-binding</keyword>
<dbReference type="Proteomes" id="UP000250572">
    <property type="component" value="Unassembled WGS sequence"/>
</dbReference>
<comment type="similarity">
    <text evidence="12">Belongs to the RNR ribonuclease family. DIS3L2 subfamily.</text>
</comment>
<dbReference type="GO" id="GO:0000175">
    <property type="term" value="F:3'-5'-RNA exonuclease activity"/>
    <property type="evidence" value="ECO:0007669"/>
    <property type="project" value="UniProtKB-UniRule"/>
</dbReference>